<dbReference type="InterPro" id="IPR008929">
    <property type="entry name" value="Chondroitin_lyas"/>
</dbReference>
<name>A0A9D5R8E9_9FIRM</name>
<feature type="region of interest" description="Disordered" evidence="6">
    <location>
        <begin position="2189"/>
        <end position="2235"/>
    </location>
</feature>
<dbReference type="Gene3D" id="1.20.1270.90">
    <property type="entry name" value="AF1782-like"/>
    <property type="match status" value="1"/>
</dbReference>
<dbReference type="InterPro" id="IPR012480">
    <property type="entry name" value="Hepar_II_III_C"/>
</dbReference>
<accession>A0A9D5R8E9</accession>
<dbReference type="Pfam" id="PF20578">
    <property type="entry name" value="aBig_2"/>
    <property type="match status" value="2"/>
</dbReference>
<comment type="caution">
    <text evidence="9">The sequence shown here is derived from an EMBL/GenBank/DDBJ whole genome shotgun (WGS) entry which is preliminary data.</text>
</comment>
<evidence type="ECO:0000256" key="5">
    <source>
        <dbReference type="ARBA" id="ARBA00022737"/>
    </source>
</evidence>
<dbReference type="NCBIfam" id="NF033679">
    <property type="entry name" value="DNRLRE_dom"/>
    <property type="match status" value="2"/>
</dbReference>
<dbReference type="Pfam" id="PF16889">
    <property type="entry name" value="Hepar_II_III_N"/>
    <property type="match status" value="1"/>
</dbReference>
<dbReference type="GO" id="GO:0030313">
    <property type="term" value="C:cell envelope"/>
    <property type="evidence" value="ECO:0007669"/>
    <property type="project" value="UniProtKB-SubCell"/>
</dbReference>
<keyword evidence="3" id="KW-0964">Secreted</keyword>
<dbReference type="Gene3D" id="2.70.98.70">
    <property type="match status" value="1"/>
</dbReference>
<sequence>MKKGIGALTVLALLMNLFAVPAGAAEGLRSTVQTETAETVSEMPQAAAGENTVSNGLLTEGDAASDLDEPDETEISDVSVDGEKTTENTVGAQNSETENLVALYGEGNIIKLPVIADAMVQVGTAGNNFGATEVNFSAARDGVLSREIFLKFDLSQVQQPGTVISKAELAVTYGHDESLDTRNAREYQLFYVSDDSWTEGSKNNAKPDNTTDITWNNSRNLANNSVKIFDSGTDLLIKSNTTPTLMDITDAVAGEQDSYLSLRLVTGYTGNQTWGIHIFSKEALVDPEYQPHLVLTLEDDPDMILVVNDARGIVIQDQNGEEADLNAVTENLILPSKGQSGETDIYWESSDPSVIDPSGTVMRPSFTEDDKEVTLTATAIKGAATYSRTFTVKVLKTSPTDEMKAEYDFEQQAKPFDGITVISDIEFPSTGDFGSQITWKSGMPEYLSDDGKVNRPKDGDARVPVTVTVTNGEAVIEHEICIIVPMISDGNRSSLKASLDQVYAYALDYVGAMPEGGAPGQVASADKENALTKIENSYNSITDASTAGNIKASIEEIAGSMKELIGTAVQSDAVVDEENNALEFSAYRIQLMQDVVDGEINMMTEPEMYPASARFALQEYIDYANSVLDGTYERPFTRNRSFAEPRPDEAIQFALKRYSKTYPGYSSTMGMSEMNGWYLTQHILNDVLQTIKLSPSDDTYVQKKGENPHGSEVSMGAGNGRLALIKFDLSEIGGEISKATLQLYNATNNNNQVLLYQIPQDINAQWDEKSMTLDKWLEINQTDNMYCLEDIQPLLVQFGSGSSNTRSSLSVTNQVIAQQNADETIGFAVWDVRNPAPKYPSGFHSKEATNASLRPVLEIKINEVERSKMDEMYQKAMESADAMLESAVVGGDVGQYPAESYDALTLARDDAERIYASGDTMLTGKALVKIYDAIWNMYNTQILRQDIEPLSNTFFTEEDVIEFSNKINKYSVLQDQYNYLKQLSDEMDLTQVERLFWIMNEDHTREEINQYFKLWSSMPTTNFKVPNNTAYATLELYLPSVEHENQEDPKKVGHVWIDDISITGSGDPIVIENAGFESGTDKPEYWEYVTYQGNPQFSWESRGNYVYSGSRSIYIQNPTAEDQGGIRYTEKIPLVAGQSYSISIRNKIDEKLNRGIVPVITYYNKNDEAIGTFTTNWNNKSSTGNQLSQAQADAIVYAVEHDIYYAQKAKNRLLYSINDFCQGAEYWMMKNNRPDGIDAYGEVQGGRIMQSICTAYTLIKDSGVFTEEEYEQFMNAVEYLAKFLLDSRDRTTADPEDIVVGGNWLTDQSCGAAMYGITFPDQKDARQFLMNGSTVLYEQLKRTVYDDGGWPESIRYVGAVIQKFAPFARVINIARGDDWWGTTNLPKMFEYAINTSTPPYSYFNNQIGTPPFGDADLKNSSSIFAYCGQYYDQVAKVNPELAQWMQKMWLMSGSPMSGYSGESVALMNFFNPMEFDFGDANYPLQLGDYQSATTGVYIFRENYGRDNAKYFFTMSNDTALGHGHADQGSFILYANSVPLVMDPGIESYFTSSRGWYANTSSHAALLFTKDGKTPEAGPTTSRRDSIFSSNEMDYIRVRTTWTRVNDAIDYRNYALLENGFNAVVIWDQIDGAPNNTIFNMPVVAKSATVQGNVVTSKGFFDTNLKTTVLEPADVQITTEFKPTTPVGPKVNGENVMNYVMSTAPKDSNHLVVLEPLKSGQNSLSISELQCEDPTVTAYRLTKVDGTYAVIVANSSGYVKNVSLSSSKALIDMQTGTNYASSGGKVTVPAQGGRLTVLKSEDVKAPEPMSVEISGDAMLKIPTAGVSYGKYSANVISQYNNTLSGQTVRWSLGGNVSGVSINEETGTVTVSPEARNGAEVTITAAAGEISSSKTVRLSTVDSQRSSLVITGPDTVTMNEDGTQTSVVYEGQVLDQFGYPMEDRIVWSLYQPVDGVTVDEGVLILDPDVPVGTVVTIVAKSASSVAAVSSKTVRVAERAASSIVLNGMKYVCPPESGERSFVYTADIVDQNGNIFGDQSVTFALVDTDERISMDENGTLTLQAGIPENTEIKIEVTSKANPTLSQIFSVFTALNVPDEITLSGKSSITAPAKSSTSYHYTAKVLDYNGKEMSAPVVYQLDSNPSGVVLDQNSGVLTVRSTAVSTEFTITAAVSGFEDQIYDSIEVKLTSNNSSGVPNNPGGSGSSGGGSFGGGGGAGGSGSGSGTGNNGNGNQEIQDQPVFSDVPTEHWAYTYIEKLADLAVVNGSDDGNFYPDQSVTRAEFAQMLTKTMQLQQNGEAEFSDVAEDAWYYHAVTCMASQGLVKGYENGTFRPDANITREEMAVILDRAVLMQGIEISPETEITFTDEDAIADYAADAVKEITSLGLLQGFPDGSFGPGRNATRAEVSAVIFRSLHIFGRE</sequence>
<evidence type="ECO:0000256" key="3">
    <source>
        <dbReference type="ARBA" id="ARBA00022525"/>
    </source>
</evidence>
<dbReference type="Gene3D" id="1.50.10.100">
    <property type="entry name" value="Chondroitin AC/alginate lyase"/>
    <property type="match status" value="1"/>
</dbReference>
<feature type="domain" description="SLH" evidence="8">
    <location>
        <begin position="2299"/>
        <end position="2357"/>
    </location>
</feature>
<dbReference type="PANTHER" id="PTHR43308">
    <property type="entry name" value="OUTER MEMBRANE PROTEIN ALPHA-RELATED"/>
    <property type="match status" value="1"/>
</dbReference>
<dbReference type="EMBL" id="JADCKB010000014">
    <property type="protein sequence ID" value="MBE5040346.1"/>
    <property type="molecule type" value="Genomic_DNA"/>
</dbReference>
<keyword evidence="10" id="KW-1185">Reference proteome</keyword>
<dbReference type="InterPro" id="IPR001119">
    <property type="entry name" value="SLH_dom"/>
</dbReference>
<dbReference type="Pfam" id="PF24517">
    <property type="entry name" value="CBM96"/>
    <property type="match status" value="2"/>
</dbReference>
<gene>
    <name evidence="9" type="ORF">INF28_07700</name>
</gene>
<dbReference type="InterPro" id="IPR051465">
    <property type="entry name" value="Cell_Envelope_Struct_Comp"/>
</dbReference>
<dbReference type="SUPFAM" id="SSF48230">
    <property type="entry name" value="Chondroitin AC/alginate lyase"/>
    <property type="match status" value="1"/>
</dbReference>
<evidence type="ECO:0000259" key="8">
    <source>
        <dbReference type="PROSITE" id="PS51272"/>
    </source>
</evidence>
<evidence type="ECO:0000256" key="4">
    <source>
        <dbReference type="ARBA" id="ARBA00022729"/>
    </source>
</evidence>
<dbReference type="PANTHER" id="PTHR43308:SF5">
    <property type="entry name" value="S-LAYER PROTEIN _ PEPTIDOGLYCAN ENDO-BETA-N-ACETYLGLUCOSAMINIDASE"/>
    <property type="match status" value="1"/>
</dbReference>
<proteinExistence type="predicted"/>
<feature type="compositionally biased region" description="Acidic residues" evidence="6">
    <location>
        <begin position="63"/>
        <end position="75"/>
    </location>
</feature>
<evidence type="ECO:0000256" key="6">
    <source>
        <dbReference type="SAM" id="MobiDB-lite"/>
    </source>
</evidence>
<keyword evidence="5" id="KW-0677">Repeat</keyword>
<evidence type="ECO:0000313" key="9">
    <source>
        <dbReference type="EMBL" id="MBE5040346.1"/>
    </source>
</evidence>
<dbReference type="RefSeq" id="WP_226392897.1">
    <property type="nucleotide sequence ID" value="NZ_JADCKB010000014.1"/>
</dbReference>
<dbReference type="Pfam" id="PF00395">
    <property type="entry name" value="SLH"/>
    <property type="match status" value="3"/>
</dbReference>
<reference evidence="9" key="1">
    <citation type="submission" date="2020-10" db="EMBL/GenBank/DDBJ databases">
        <title>ChiBAC.</title>
        <authorList>
            <person name="Zenner C."/>
            <person name="Hitch T.C.A."/>
            <person name="Clavel T."/>
        </authorList>
    </citation>
    <scope>NUCLEOTIDE SEQUENCE</scope>
    <source>
        <strain evidence="9">DSM 107454</strain>
    </source>
</reference>
<evidence type="ECO:0000256" key="2">
    <source>
        <dbReference type="ARBA" id="ARBA00004613"/>
    </source>
</evidence>
<feature type="compositionally biased region" description="Gly residues" evidence="6">
    <location>
        <begin position="2198"/>
        <end position="2227"/>
    </location>
</feature>
<keyword evidence="4 7" id="KW-0732">Signal</keyword>
<dbReference type="InterPro" id="IPR055372">
    <property type="entry name" value="CBM96"/>
</dbReference>
<evidence type="ECO:0000313" key="10">
    <source>
        <dbReference type="Proteomes" id="UP000806542"/>
    </source>
</evidence>
<feature type="domain" description="SLH" evidence="8">
    <location>
        <begin position="2359"/>
        <end position="2418"/>
    </location>
</feature>
<protein>
    <submittedName>
        <fullName evidence="9">S-layer homology domain-containing protein</fullName>
    </submittedName>
</protein>
<dbReference type="InterPro" id="IPR031680">
    <property type="entry name" value="Hepar_II_III_N"/>
</dbReference>
<comment type="subcellular location">
    <subcellularLocation>
        <location evidence="1">Cell envelope</location>
    </subcellularLocation>
    <subcellularLocation>
        <location evidence="2">Secreted</location>
    </subcellularLocation>
</comment>
<feature type="chain" id="PRO_5039051022" evidence="7">
    <location>
        <begin position="25"/>
        <end position="2418"/>
    </location>
</feature>
<evidence type="ECO:0000256" key="7">
    <source>
        <dbReference type="SAM" id="SignalP"/>
    </source>
</evidence>
<dbReference type="PROSITE" id="PS51272">
    <property type="entry name" value="SLH"/>
    <property type="match status" value="3"/>
</dbReference>
<feature type="region of interest" description="Disordered" evidence="6">
    <location>
        <begin position="40"/>
        <end position="91"/>
    </location>
</feature>
<feature type="signal peptide" evidence="7">
    <location>
        <begin position="1"/>
        <end position="24"/>
    </location>
</feature>
<dbReference type="Pfam" id="PF07940">
    <property type="entry name" value="Hepar_II_III_C"/>
    <property type="match status" value="1"/>
</dbReference>
<dbReference type="Proteomes" id="UP000806542">
    <property type="component" value="Unassembled WGS sequence"/>
</dbReference>
<feature type="domain" description="SLH" evidence="8">
    <location>
        <begin position="2235"/>
        <end position="2298"/>
    </location>
</feature>
<organism evidence="9 10">
    <name type="scientific">Ructibacterium gallinarum</name>
    <dbReference type="NCBI Taxonomy" id="2779355"/>
    <lineage>
        <taxon>Bacteria</taxon>
        <taxon>Bacillati</taxon>
        <taxon>Bacillota</taxon>
        <taxon>Clostridia</taxon>
        <taxon>Eubacteriales</taxon>
        <taxon>Oscillospiraceae</taxon>
        <taxon>Ructibacterium</taxon>
    </lineage>
</organism>
<dbReference type="GO" id="GO:0005576">
    <property type="term" value="C:extracellular region"/>
    <property type="evidence" value="ECO:0007669"/>
    <property type="project" value="UniProtKB-SubCell"/>
</dbReference>
<dbReference type="GO" id="GO:0016829">
    <property type="term" value="F:lyase activity"/>
    <property type="evidence" value="ECO:0007669"/>
    <property type="project" value="InterPro"/>
</dbReference>
<evidence type="ECO:0000256" key="1">
    <source>
        <dbReference type="ARBA" id="ARBA00004196"/>
    </source>
</evidence>
<dbReference type="InterPro" id="IPR046780">
    <property type="entry name" value="aBig_2"/>
</dbReference>